<feature type="transmembrane region" description="Helical" evidence="2">
    <location>
        <begin position="98"/>
        <end position="118"/>
    </location>
</feature>
<keyword evidence="5" id="KW-1185">Reference proteome</keyword>
<dbReference type="Pfam" id="PF01478">
    <property type="entry name" value="Peptidase_A24"/>
    <property type="match status" value="1"/>
</dbReference>
<evidence type="ECO:0000313" key="4">
    <source>
        <dbReference type="EMBL" id="MFD2673056.1"/>
    </source>
</evidence>
<comment type="caution">
    <text evidence="4">The sequence shown here is derived from an EMBL/GenBank/DDBJ whole genome shotgun (WGS) entry which is preliminary data.</text>
</comment>
<feature type="transmembrane region" description="Helical" evidence="2">
    <location>
        <begin position="58"/>
        <end position="78"/>
    </location>
</feature>
<dbReference type="PANTHER" id="PTHR30487">
    <property type="entry name" value="TYPE 4 PREPILIN-LIKE PROTEINS LEADER PEPTIDE-PROCESSING ENZYME"/>
    <property type="match status" value="1"/>
</dbReference>
<organism evidence="4 5">
    <name type="scientific">Marinicrinis sediminis</name>
    <dbReference type="NCBI Taxonomy" id="1652465"/>
    <lineage>
        <taxon>Bacteria</taxon>
        <taxon>Bacillati</taxon>
        <taxon>Bacillota</taxon>
        <taxon>Bacilli</taxon>
        <taxon>Bacillales</taxon>
        <taxon>Paenibacillaceae</taxon>
    </lineage>
</organism>
<sequence length="173" mass="18807">MDVMSGLAFGLMVVLLVTAFVQDVTQTKISNKLTLPFMGLGLVAAFIHEGIPGVMQAMVSMVVLFVILFVLFLIGAVGAGDVKLFAAIGAIGGMELSLLGLLYSILYAGVIGLLIWTLRHTLGAQLKRIYHFIWTAIVLKSRKVWHTASSQTSHFPFMWAVLPGMTTAYFMLV</sequence>
<gene>
    <name evidence="4" type="ORF">ACFSUC_15910</name>
</gene>
<evidence type="ECO:0000256" key="1">
    <source>
        <dbReference type="ARBA" id="ARBA00005801"/>
    </source>
</evidence>
<keyword evidence="2" id="KW-0812">Transmembrane</keyword>
<dbReference type="RefSeq" id="WP_379930612.1">
    <property type="nucleotide sequence ID" value="NZ_JBHUMM010000043.1"/>
</dbReference>
<dbReference type="InterPro" id="IPR000045">
    <property type="entry name" value="Prepilin_IV_endopep_pep"/>
</dbReference>
<evidence type="ECO:0000256" key="2">
    <source>
        <dbReference type="SAM" id="Phobius"/>
    </source>
</evidence>
<dbReference type="InterPro" id="IPR050882">
    <property type="entry name" value="Prepilin_peptidase/N-MTase"/>
</dbReference>
<dbReference type="EMBL" id="JBHUMM010000043">
    <property type="protein sequence ID" value="MFD2673056.1"/>
    <property type="molecule type" value="Genomic_DNA"/>
</dbReference>
<dbReference type="PANTHER" id="PTHR30487:SF0">
    <property type="entry name" value="PREPILIN LEADER PEPTIDASE_N-METHYLTRANSFERASE-RELATED"/>
    <property type="match status" value="1"/>
</dbReference>
<proteinExistence type="inferred from homology"/>
<comment type="similarity">
    <text evidence="1">Belongs to the peptidase A24 family.</text>
</comment>
<name>A0ABW5REF4_9BACL</name>
<dbReference type="Proteomes" id="UP001597497">
    <property type="component" value="Unassembled WGS sequence"/>
</dbReference>
<keyword evidence="2" id="KW-1133">Transmembrane helix</keyword>
<protein>
    <submittedName>
        <fullName evidence="4">Prepilin peptidase</fullName>
    </submittedName>
</protein>
<dbReference type="Gene3D" id="1.20.120.1220">
    <property type="match status" value="1"/>
</dbReference>
<feature type="domain" description="Prepilin type IV endopeptidase peptidase" evidence="3">
    <location>
        <begin position="12"/>
        <end position="113"/>
    </location>
</feature>
<reference evidence="5" key="1">
    <citation type="journal article" date="2019" name="Int. J. Syst. Evol. Microbiol.">
        <title>The Global Catalogue of Microorganisms (GCM) 10K type strain sequencing project: providing services to taxonomists for standard genome sequencing and annotation.</title>
        <authorList>
            <consortium name="The Broad Institute Genomics Platform"/>
            <consortium name="The Broad Institute Genome Sequencing Center for Infectious Disease"/>
            <person name="Wu L."/>
            <person name="Ma J."/>
        </authorList>
    </citation>
    <scope>NUCLEOTIDE SEQUENCE [LARGE SCALE GENOMIC DNA]</scope>
    <source>
        <strain evidence="5">KCTC 33676</strain>
    </source>
</reference>
<evidence type="ECO:0000259" key="3">
    <source>
        <dbReference type="Pfam" id="PF01478"/>
    </source>
</evidence>
<keyword evidence="2" id="KW-0472">Membrane</keyword>
<feature type="transmembrane region" description="Helical" evidence="2">
    <location>
        <begin position="33"/>
        <end position="51"/>
    </location>
</feature>
<evidence type="ECO:0000313" key="5">
    <source>
        <dbReference type="Proteomes" id="UP001597497"/>
    </source>
</evidence>
<accession>A0ABW5REF4</accession>